<evidence type="ECO:0000259" key="4">
    <source>
        <dbReference type="Pfam" id="PF22725"/>
    </source>
</evidence>
<gene>
    <name evidence="5" type="ORF">BAU18_002714</name>
</gene>
<sequence length="315" mass="34343">MIRYGIISTAQVVPRFVAGVKESQSGEVVALASRNLAKAQQVATELDIPKAYGSYEELYADSTIDIVYIATYNQGHYAAAKQALSAGKSVLLEKPFTLAAAEAEELFALAKAKGLFLMEAQKALFLPATTAVRQGIAAGVIGEVKRIESVTSYPHIDHISWFHDLAAGGGVLRSSGSYPLQYMQQITGEKITSITGTSIMPAGESDLQTTLALQLGEGILASVFLTVELDLPSQMTIYGTKGKIVIPHFWKADRVSFEPTGEVNQRFFPFDSEFVYEVEHVNDCLKKGRSQSPVMTPELTIETVKQVEGLYHSWQ</sequence>
<keyword evidence="2" id="KW-0560">Oxidoreductase</keyword>
<organism evidence="5 6">
    <name type="scientific">Enterococcus diestrammenae</name>
    <dbReference type="NCBI Taxonomy" id="1155073"/>
    <lineage>
        <taxon>Bacteria</taxon>
        <taxon>Bacillati</taxon>
        <taxon>Bacillota</taxon>
        <taxon>Bacilli</taxon>
        <taxon>Lactobacillales</taxon>
        <taxon>Enterococcaceae</taxon>
        <taxon>Enterococcus</taxon>
    </lineage>
</organism>
<name>A0ABV0F4T6_9ENTE</name>
<dbReference type="EMBL" id="MAEI02000001">
    <property type="protein sequence ID" value="MEO1783095.1"/>
    <property type="molecule type" value="Genomic_DNA"/>
</dbReference>
<dbReference type="Pfam" id="PF22725">
    <property type="entry name" value="GFO_IDH_MocA_C3"/>
    <property type="match status" value="1"/>
</dbReference>
<dbReference type="SUPFAM" id="SSF55347">
    <property type="entry name" value="Glyceraldehyde-3-phosphate dehydrogenase-like, C-terminal domain"/>
    <property type="match status" value="1"/>
</dbReference>
<dbReference type="PANTHER" id="PTHR22604:SF105">
    <property type="entry name" value="TRANS-1,2-DIHYDROBENZENE-1,2-DIOL DEHYDROGENASE"/>
    <property type="match status" value="1"/>
</dbReference>
<dbReference type="PANTHER" id="PTHR22604">
    <property type="entry name" value="OXIDOREDUCTASES"/>
    <property type="match status" value="1"/>
</dbReference>
<evidence type="ECO:0008006" key="7">
    <source>
        <dbReference type="Google" id="ProtNLM"/>
    </source>
</evidence>
<dbReference type="InterPro" id="IPR000683">
    <property type="entry name" value="Gfo/Idh/MocA-like_OxRdtase_N"/>
</dbReference>
<reference evidence="6" key="1">
    <citation type="submission" date="2016-06" db="EMBL/GenBank/DDBJ databases">
        <title>Four novel species of enterococci isolated from chicken manure.</title>
        <authorList>
            <person name="Van Tyne D."/>
        </authorList>
    </citation>
    <scope>NUCLEOTIDE SEQUENCE [LARGE SCALE GENOMIC DNA]</scope>
    <source>
        <strain evidence="6">JM9A</strain>
    </source>
</reference>
<dbReference type="RefSeq" id="WP_161868178.1">
    <property type="nucleotide sequence ID" value="NZ_MAEI02000001.1"/>
</dbReference>
<dbReference type="InterPro" id="IPR036291">
    <property type="entry name" value="NAD(P)-bd_dom_sf"/>
</dbReference>
<feature type="domain" description="Gfo/Idh/MocA-like oxidoreductase N-terminal" evidence="3">
    <location>
        <begin position="2"/>
        <end position="118"/>
    </location>
</feature>
<proteinExistence type="inferred from homology"/>
<comment type="caution">
    <text evidence="5">The sequence shown here is derived from an EMBL/GenBank/DDBJ whole genome shotgun (WGS) entry which is preliminary data.</text>
</comment>
<evidence type="ECO:0000256" key="1">
    <source>
        <dbReference type="ARBA" id="ARBA00010928"/>
    </source>
</evidence>
<dbReference type="Proteomes" id="UP001429357">
    <property type="component" value="Unassembled WGS sequence"/>
</dbReference>
<dbReference type="SUPFAM" id="SSF51735">
    <property type="entry name" value="NAD(P)-binding Rossmann-fold domains"/>
    <property type="match status" value="1"/>
</dbReference>
<evidence type="ECO:0000256" key="2">
    <source>
        <dbReference type="ARBA" id="ARBA00023002"/>
    </source>
</evidence>
<accession>A0ABV0F4T6</accession>
<dbReference type="Gene3D" id="3.30.360.10">
    <property type="entry name" value="Dihydrodipicolinate Reductase, domain 2"/>
    <property type="match status" value="1"/>
</dbReference>
<protein>
    <recommendedName>
        <fullName evidence="7">Oxidoreductase</fullName>
    </recommendedName>
</protein>
<dbReference type="Pfam" id="PF01408">
    <property type="entry name" value="GFO_IDH_MocA"/>
    <property type="match status" value="1"/>
</dbReference>
<feature type="domain" description="GFO/IDH/MocA-like oxidoreductase" evidence="4">
    <location>
        <begin position="131"/>
        <end position="244"/>
    </location>
</feature>
<evidence type="ECO:0000313" key="5">
    <source>
        <dbReference type="EMBL" id="MEO1783095.1"/>
    </source>
</evidence>
<reference evidence="5 6" key="2">
    <citation type="submission" date="2024-02" db="EMBL/GenBank/DDBJ databases">
        <title>The Genome Sequence of Enterococcus diestrammenae JM9A.</title>
        <authorList>
            <person name="Earl A."/>
            <person name="Manson A."/>
            <person name="Gilmore M."/>
            <person name="Sanders J."/>
            <person name="Shea T."/>
            <person name="Howe W."/>
            <person name="Livny J."/>
            <person name="Cuomo C."/>
            <person name="Neafsey D."/>
            <person name="Birren B."/>
        </authorList>
    </citation>
    <scope>NUCLEOTIDE SEQUENCE [LARGE SCALE GENOMIC DNA]</scope>
    <source>
        <strain evidence="5 6">JM9A</strain>
    </source>
</reference>
<dbReference type="InterPro" id="IPR050984">
    <property type="entry name" value="Gfo/Idh/MocA_domain"/>
</dbReference>
<evidence type="ECO:0000259" key="3">
    <source>
        <dbReference type="Pfam" id="PF01408"/>
    </source>
</evidence>
<comment type="similarity">
    <text evidence="1">Belongs to the Gfo/Idh/MocA family.</text>
</comment>
<dbReference type="InterPro" id="IPR055170">
    <property type="entry name" value="GFO_IDH_MocA-like_dom"/>
</dbReference>
<keyword evidence="6" id="KW-1185">Reference proteome</keyword>
<dbReference type="Gene3D" id="3.40.50.720">
    <property type="entry name" value="NAD(P)-binding Rossmann-like Domain"/>
    <property type="match status" value="1"/>
</dbReference>
<evidence type="ECO:0000313" key="6">
    <source>
        <dbReference type="Proteomes" id="UP001429357"/>
    </source>
</evidence>